<evidence type="ECO:0000313" key="3">
    <source>
        <dbReference type="Proteomes" id="UP001215280"/>
    </source>
</evidence>
<sequence length="69" mass="7496">MSSIVGTFLDSPYLAFTGRINPAAAAIMSSDGKMCLFALEKKHRWDPSPFPLTWRSPAGSTPGPPHHIQ</sequence>
<name>A0AAD7IXA4_9AGAR</name>
<protein>
    <submittedName>
        <fullName evidence="2">Uncharacterized protein</fullName>
    </submittedName>
</protein>
<comment type="caution">
    <text evidence="2">The sequence shown here is derived from an EMBL/GenBank/DDBJ whole genome shotgun (WGS) entry which is preliminary data.</text>
</comment>
<accession>A0AAD7IXA4</accession>
<gene>
    <name evidence="2" type="ORF">DFH07DRAFT_961032</name>
</gene>
<evidence type="ECO:0000256" key="1">
    <source>
        <dbReference type="SAM" id="MobiDB-lite"/>
    </source>
</evidence>
<feature type="region of interest" description="Disordered" evidence="1">
    <location>
        <begin position="50"/>
        <end position="69"/>
    </location>
</feature>
<organism evidence="2 3">
    <name type="scientific">Mycena maculata</name>
    <dbReference type="NCBI Taxonomy" id="230809"/>
    <lineage>
        <taxon>Eukaryota</taxon>
        <taxon>Fungi</taxon>
        <taxon>Dikarya</taxon>
        <taxon>Basidiomycota</taxon>
        <taxon>Agaricomycotina</taxon>
        <taxon>Agaricomycetes</taxon>
        <taxon>Agaricomycetidae</taxon>
        <taxon>Agaricales</taxon>
        <taxon>Marasmiineae</taxon>
        <taxon>Mycenaceae</taxon>
        <taxon>Mycena</taxon>
    </lineage>
</organism>
<proteinExistence type="predicted"/>
<dbReference type="Proteomes" id="UP001215280">
    <property type="component" value="Unassembled WGS sequence"/>
</dbReference>
<dbReference type="AlphaFoldDB" id="A0AAD7IXA4"/>
<keyword evidence="3" id="KW-1185">Reference proteome</keyword>
<dbReference type="EMBL" id="JARJLG010000079">
    <property type="protein sequence ID" value="KAJ7751244.1"/>
    <property type="molecule type" value="Genomic_DNA"/>
</dbReference>
<evidence type="ECO:0000313" key="2">
    <source>
        <dbReference type="EMBL" id="KAJ7751244.1"/>
    </source>
</evidence>
<reference evidence="2" key="1">
    <citation type="submission" date="2023-03" db="EMBL/GenBank/DDBJ databases">
        <title>Massive genome expansion in bonnet fungi (Mycena s.s.) driven by repeated elements and novel gene families across ecological guilds.</title>
        <authorList>
            <consortium name="Lawrence Berkeley National Laboratory"/>
            <person name="Harder C.B."/>
            <person name="Miyauchi S."/>
            <person name="Viragh M."/>
            <person name="Kuo A."/>
            <person name="Thoen E."/>
            <person name="Andreopoulos B."/>
            <person name="Lu D."/>
            <person name="Skrede I."/>
            <person name="Drula E."/>
            <person name="Henrissat B."/>
            <person name="Morin E."/>
            <person name="Kohler A."/>
            <person name="Barry K."/>
            <person name="LaButti K."/>
            <person name="Morin E."/>
            <person name="Salamov A."/>
            <person name="Lipzen A."/>
            <person name="Mereny Z."/>
            <person name="Hegedus B."/>
            <person name="Baldrian P."/>
            <person name="Stursova M."/>
            <person name="Weitz H."/>
            <person name="Taylor A."/>
            <person name="Grigoriev I.V."/>
            <person name="Nagy L.G."/>
            <person name="Martin F."/>
            <person name="Kauserud H."/>
        </authorList>
    </citation>
    <scope>NUCLEOTIDE SEQUENCE</scope>
    <source>
        <strain evidence="2">CBHHK188m</strain>
    </source>
</reference>